<proteinExistence type="predicted"/>
<dbReference type="RefSeq" id="WP_295574412.1">
    <property type="nucleotide sequence ID" value="NZ_FLQR01000006.1"/>
</dbReference>
<gene>
    <name evidence="1" type="ORF">MIPYR_20020</name>
</gene>
<evidence type="ECO:0000313" key="1">
    <source>
        <dbReference type="EMBL" id="SBS71461.1"/>
    </source>
</evidence>
<organism evidence="1">
    <name type="scientific">uncultured Microbacterium sp</name>
    <dbReference type="NCBI Taxonomy" id="191216"/>
    <lineage>
        <taxon>Bacteria</taxon>
        <taxon>Bacillati</taxon>
        <taxon>Actinomycetota</taxon>
        <taxon>Actinomycetes</taxon>
        <taxon>Micrococcales</taxon>
        <taxon>Microbacteriaceae</taxon>
        <taxon>Microbacterium</taxon>
        <taxon>environmental samples</taxon>
    </lineage>
</organism>
<dbReference type="AlphaFoldDB" id="A0A1Y5P5S8"/>
<name>A0A1Y5P5S8_9MICO</name>
<accession>A0A1Y5P5S8</accession>
<protein>
    <submittedName>
        <fullName evidence="1">Predicted ATPase</fullName>
    </submittedName>
</protein>
<sequence>MPYRTKETLEIWLEEFYTLGHAMAETLKVMPQDGSEGADTGLVGITLMSAQTITYIQPEPPGSTNWMITFEARDTAVVLDADGALRLSQELAVVSELCRFLQTRSEAYMAGGGED</sequence>
<dbReference type="EMBL" id="FLQR01000006">
    <property type="protein sequence ID" value="SBS71461.1"/>
    <property type="molecule type" value="Genomic_DNA"/>
</dbReference>
<reference evidence="1" key="1">
    <citation type="submission" date="2016-03" db="EMBL/GenBank/DDBJ databases">
        <authorList>
            <person name="Ploux O."/>
        </authorList>
    </citation>
    <scope>NUCLEOTIDE SEQUENCE</scope>
    <source>
        <strain evidence="1">UC1</strain>
    </source>
</reference>